<dbReference type="InterPro" id="IPR017853">
    <property type="entry name" value="GH"/>
</dbReference>
<feature type="non-terminal residue" evidence="1">
    <location>
        <position position="266"/>
    </location>
</feature>
<dbReference type="EMBL" id="BARS01026616">
    <property type="protein sequence ID" value="GAG02618.1"/>
    <property type="molecule type" value="Genomic_DNA"/>
</dbReference>
<evidence type="ECO:0000313" key="1">
    <source>
        <dbReference type="EMBL" id="GAG02618.1"/>
    </source>
</evidence>
<accession>X0UQP6</accession>
<reference evidence="1" key="1">
    <citation type="journal article" date="2014" name="Front. Microbiol.">
        <title>High frequency of phylogenetically diverse reductive dehalogenase-homologous genes in deep subseafloor sedimentary metagenomes.</title>
        <authorList>
            <person name="Kawai M."/>
            <person name="Futagami T."/>
            <person name="Toyoda A."/>
            <person name="Takaki Y."/>
            <person name="Nishi S."/>
            <person name="Hori S."/>
            <person name="Arai W."/>
            <person name="Tsubouchi T."/>
            <person name="Morono Y."/>
            <person name="Uchiyama I."/>
            <person name="Ito T."/>
            <person name="Fujiyama A."/>
            <person name="Inagaki F."/>
            <person name="Takami H."/>
        </authorList>
    </citation>
    <scope>NUCLEOTIDE SEQUENCE</scope>
    <source>
        <strain evidence="1">Expedition CK06-06</strain>
    </source>
</reference>
<gene>
    <name evidence="1" type="ORF">S01H1_41934</name>
</gene>
<name>X0UQP6_9ZZZZ</name>
<dbReference type="AlphaFoldDB" id="X0UQP6"/>
<proteinExistence type="predicted"/>
<protein>
    <submittedName>
        <fullName evidence="1">Uncharacterized protein</fullName>
    </submittedName>
</protein>
<sequence length="266" mass="30148">REARVPVRAVQLDSWFYPHEKSRPLNPDWGMDVPPTGMLRWEPREDLLPDGLDDLRHRMGDPPLILHSRHFSNQSPYFEETEAWIDGDRGHPKAPDFYERLMAQAAGWGAITYEQDWLIECFLGVRGLREAPGRARAWQEGIDAAARHHGRTLQWCMASPADFMQTVTLDRVTSIRTSGDYRYIIGSGALWAWFFYTNALARALGLNPYKDVFFTSGEGEGWDGDPHCECEALVAALSSGPVGIGDRLGRTDRKLVMRTCREDGVL</sequence>
<feature type="non-terminal residue" evidence="1">
    <location>
        <position position="1"/>
    </location>
</feature>
<comment type="caution">
    <text evidence="1">The sequence shown here is derived from an EMBL/GenBank/DDBJ whole genome shotgun (WGS) entry which is preliminary data.</text>
</comment>
<dbReference type="SUPFAM" id="SSF51445">
    <property type="entry name" value="(Trans)glycosidases"/>
    <property type="match status" value="1"/>
</dbReference>
<organism evidence="1">
    <name type="scientific">marine sediment metagenome</name>
    <dbReference type="NCBI Taxonomy" id="412755"/>
    <lineage>
        <taxon>unclassified sequences</taxon>
        <taxon>metagenomes</taxon>
        <taxon>ecological metagenomes</taxon>
    </lineage>
</organism>